<evidence type="ECO:0000256" key="1">
    <source>
        <dbReference type="SAM" id="Phobius"/>
    </source>
</evidence>
<dbReference type="InterPro" id="IPR011009">
    <property type="entry name" value="Kinase-like_dom_sf"/>
</dbReference>
<comment type="caution">
    <text evidence="3">The sequence shown here is derived from an EMBL/GenBank/DDBJ whole genome shotgun (WGS) entry which is preliminary data.</text>
</comment>
<dbReference type="OrthoDB" id="5914377at2759"/>
<dbReference type="InterPro" id="IPR012877">
    <property type="entry name" value="Dhs-27"/>
</dbReference>
<accession>A0A016SSA6</accession>
<reference evidence="4" key="1">
    <citation type="journal article" date="2015" name="Nat. Genet.">
        <title>The genome and transcriptome of the zoonotic hookworm Ancylostoma ceylanicum identify infection-specific gene families.</title>
        <authorList>
            <person name="Schwarz E.M."/>
            <person name="Hu Y."/>
            <person name="Antoshechkin I."/>
            <person name="Miller M.M."/>
            <person name="Sternberg P.W."/>
            <person name="Aroian R.V."/>
        </authorList>
    </citation>
    <scope>NUCLEOTIDE SEQUENCE</scope>
    <source>
        <strain evidence="4">HY135</strain>
    </source>
</reference>
<dbReference type="Proteomes" id="UP000024635">
    <property type="component" value="Unassembled WGS sequence"/>
</dbReference>
<keyword evidence="1" id="KW-1133">Transmembrane helix</keyword>
<sequence>MEKEEVLSEEERSRVVELLHTCFRDVDDFEKNVTYKFVVQSNSKSFWSKVIRVHLDWKNEQLAKIHPKSIFMKIPRISDNVKNVDNKDYTEADETKDAEVLLTLTKYEVSWYQCYGHDNIPHFPMPKFYGAEDVTEPGTGILALEDLTDRVKAMELFPGFSITQLERIMDALAGFHYHFISKKDQSWVPQFDRTSEIDGEFQDLQFDTAMVFENLRPDLFKGKITAMKEYFSIEAAINAQYSFEELDVPPVLVHFDMNPTNLLWDPDFSKLVAVIDFQLLHVGNFAEDIARILMLTMTRQQRWKNTDLCETNDYVDEQGVPTCSCPGIILEDDVVLNSHSSLFQVHEAYDRIFVFSWNFAIFAMGVYYNMYKNLEKDDAKLAEIRDEIIDRAYGTVVDVERLLHSRRSQKSDRNEVKGSKASPCTILKNHEDTVV</sequence>
<name>A0A016SSA6_9BILA</name>
<dbReference type="PANTHER" id="PTHR23020">
    <property type="entry name" value="UNCHARACTERIZED NUCLEAR HORMONE RECEPTOR-RELATED"/>
    <property type="match status" value="1"/>
</dbReference>
<dbReference type="Gene3D" id="3.90.1200.10">
    <property type="match status" value="1"/>
</dbReference>
<dbReference type="SMART" id="SM00587">
    <property type="entry name" value="CHK"/>
    <property type="match status" value="1"/>
</dbReference>
<keyword evidence="4" id="KW-1185">Reference proteome</keyword>
<organism evidence="3 4">
    <name type="scientific">Ancylostoma ceylanicum</name>
    <dbReference type="NCBI Taxonomy" id="53326"/>
    <lineage>
        <taxon>Eukaryota</taxon>
        <taxon>Metazoa</taxon>
        <taxon>Ecdysozoa</taxon>
        <taxon>Nematoda</taxon>
        <taxon>Chromadorea</taxon>
        <taxon>Rhabditida</taxon>
        <taxon>Rhabditina</taxon>
        <taxon>Rhabditomorpha</taxon>
        <taxon>Strongyloidea</taxon>
        <taxon>Ancylostomatidae</taxon>
        <taxon>Ancylostomatinae</taxon>
        <taxon>Ancylostoma</taxon>
    </lineage>
</organism>
<evidence type="ECO:0000313" key="4">
    <source>
        <dbReference type="Proteomes" id="UP000024635"/>
    </source>
</evidence>
<dbReference type="PANTHER" id="PTHR23020:SF41">
    <property type="entry name" value="AMINOGLYCOSIDE PHOSPHOTRANSFERASE DOMAIN-CONTAINING PROTEIN"/>
    <property type="match status" value="1"/>
</dbReference>
<dbReference type="Pfam" id="PF07914">
    <property type="entry name" value="DUF1679"/>
    <property type="match status" value="1"/>
</dbReference>
<dbReference type="SUPFAM" id="SSF56112">
    <property type="entry name" value="Protein kinase-like (PK-like)"/>
    <property type="match status" value="1"/>
</dbReference>
<keyword evidence="1" id="KW-0812">Transmembrane</keyword>
<feature type="transmembrane region" description="Helical" evidence="1">
    <location>
        <begin position="352"/>
        <end position="371"/>
    </location>
</feature>
<dbReference type="InterPro" id="IPR015897">
    <property type="entry name" value="CHK_kinase-like"/>
</dbReference>
<proteinExistence type="predicted"/>
<evidence type="ECO:0000313" key="3">
    <source>
        <dbReference type="EMBL" id="EYB93209.1"/>
    </source>
</evidence>
<gene>
    <name evidence="3" type="primary">Acey_s0185.g1047</name>
    <name evidence="3" type="synonym">Acey-H06H21.8</name>
    <name evidence="3" type="ORF">Y032_0185g1047</name>
</gene>
<protein>
    <recommendedName>
        <fullName evidence="2">CHK kinase-like domain-containing protein</fullName>
    </recommendedName>
</protein>
<keyword evidence="1" id="KW-0472">Membrane</keyword>
<dbReference type="InterPro" id="IPR052961">
    <property type="entry name" value="Oxido-Kinase-like_Enzymes"/>
</dbReference>
<evidence type="ECO:0000259" key="2">
    <source>
        <dbReference type="SMART" id="SM00587"/>
    </source>
</evidence>
<feature type="domain" description="CHK kinase-like" evidence="2">
    <location>
        <begin position="142"/>
        <end position="314"/>
    </location>
</feature>
<dbReference type="EMBL" id="JARK01001521">
    <property type="protein sequence ID" value="EYB93209.1"/>
    <property type="molecule type" value="Genomic_DNA"/>
</dbReference>
<dbReference type="AlphaFoldDB" id="A0A016SSA6"/>